<evidence type="ECO:0000256" key="1">
    <source>
        <dbReference type="SAM" id="MobiDB-lite"/>
    </source>
</evidence>
<dbReference type="EMBL" id="LAVV01009755">
    <property type="protein sequence ID" value="KNZ50050.1"/>
    <property type="molecule type" value="Genomic_DNA"/>
</dbReference>
<evidence type="ECO:0000313" key="2">
    <source>
        <dbReference type="EMBL" id="KNZ50050.1"/>
    </source>
</evidence>
<feature type="region of interest" description="Disordered" evidence="1">
    <location>
        <begin position="210"/>
        <end position="233"/>
    </location>
</feature>
<organism evidence="2 3">
    <name type="scientific">Puccinia sorghi</name>
    <dbReference type="NCBI Taxonomy" id="27349"/>
    <lineage>
        <taxon>Eukaryota</taxon>
        <taxon>Fungi</taxon>
        <taxon>Dikarya</taxon>
        <taxon>Basidiomycota</taxon>
        <taxon>Pucciniomycotina</taxon>
        <taxon>Pucciniomycetes</taxon>
        <taxon>Pucciniales</taxon>
        <taxon>Pucciniaceae</taxon>
        <taxon>Puccinia</taxon>
    </lineage>
</organism>
<proteinExistence type="predicted"/>
<gene>
    <name evidence="2" type="ORF">VP01_4628g3</name>
</gene>
<name>A0A0L6UQD4_9BASI</name>
<sequence length="260" mass="29592">MSDPKTQIPDLSKTSFMTWKQKILGHCQMLGWNKYLTTGIAVPANQLKAYKTNCSKTLGIILSFMGTINYTRFVIKDNKEDPVVLWKLLTDHSKAKTSGNHAKVYNNFIMFQFKGTNLAAYLKMVRKHLKIMLSVRMKFEGANLNVKESLISDNIVLKLPEKYTSSQEFLYSKRPLTIKLVKETFKNKHSDVSLTLVSFKTNETAMSATKNKSKRQEYCSGSKHNPKAIHPQVPHSMTNQLKMLFLMEEGNSIPLSSCLS</sequence>
<keyword evidence="3" id="KW-1185">Reference proteome</keyword>
<reference evidence="2 3" key="1">
    <citation type="submission" date="2015-08" db="EMBL/GenBank/DDBJ databases">
        <title>Next Generation Sequencing and Analysis of the Genome of Puccinia sorghi L Schw, the Causal Agent of Maize Common Rust.</title>
        <authorList>
            <person name="Rochi L."/>
            <person name="Burguener G."/>
            <person name="Darino M."/>
            <person name="Turjanski A."/>
            <person name="Kreff E."/>
            <person name="Dieguez M.J."/>
            <person name="Sacco F."/>
        </authorList>
    </citation>
    <scope>NUCLEOTIDE SEQUENCE [LARGE SCALE GENOMIC DNA]</scope>
    <source>
        <strain evidence="2 3">RO10H11247</strain>
    </source>
</reference>
<evidence type="ECO:0000313" key="3">
    <source>
        <dbReference type="Proteomes" id="UP000037035"/>
    </source>
</evidence>
<dbReference type="VEuPathDB" id="FungiDB:VP01_4628g3"/>
<comment type="caution">
    <text evidence="2">The sequence shown here is derived from an EMBL/GenBank/DDBJ whole genome shotgun (WGS) entry which is preliminary data.</text>
</comment>
<dbReference type="OrthoDB" id="3227225at2759"/>
<dbReference type="Proteomes" id="UP000037035">
    <property type="component" value="Unassembled WGS sequence"/>
</dbReference>
<accession>A0A0L6UQD4</accession>
<dbReference type="AlphaFoldDB" id="A0A0L6UQD4"/>
<protein>
    <submittedName>
        <fullName evidence="2">Uncharacterized protein</fullName>
    </submittedName>
</protein>